<comment type="caution">
    <text evidence="2">The sequence shown here is derived from an EMBL/GenBank/DDBJ whole genome shotgun (WGS) entry which is preliminary data.</text>
</comment>
<feature type="compositionally biased region" description="Low complexity" evidence="1">
    <location>
        <begin position="143"/>
        <end position="153"/>
    </location>
</feature>
<protein>
    <submittedName>
        <fullName evidence="2">Uncharacterized protein</fullName>
    </submittedName>
</protein>
<sequence length="153" mass="17087">TLSHAPTHFPLPLPVSHFIPSPRAFALVQNQNEIFYPPRRRAVSVSFLTLVTQSPSGTQKLQNTPLSKQKRPFYRHPKKNLQAHCSITLANVNYSIKEKKQIPSFSVPRPLPPAAAFGPGTDRTDSHIPRHRTPQGTSRSPRRPSLSSSPPYP</sequence>
<proteinExistence type="predicted"/>
<feature type="non-terminal residue" evidence="2">
    <location>
        <position position="1"/>
    </location>
</feature>
<dbReference type="Proteomes" id="UP001239795">
    <property type="component" value="Unassembled WGS sequence"/>
</dbReference>
<organism evidence="2 3">
    <name type="scientific">Colletotrichum melonis</name>
    <dbReference type="NCBI Taxonomy" id="1209925"/>
    <lineage>
        <taxon>Eukaryota</taxon>
        <taxon>Fungi</taxon>
        <taxon>Dikarya</taxon>
        <taxon>Ascomycota</taxon>
        <taxon>Pezizomycotina</taxon>
        <taxon>Sordariomycetes</taxon>
        <taxon>Hypocreomycetidae</taxon>
        <taxon>Glomerellales</taxon>
        <taxon>Glomerellaceae</taxon>
        <taxon>Colletotrichum</taxon>
        <taxon>Colletotrichum acutatum species complex</taxon>
    </lineage>
</organism>
<reference evidence="2 3" key="1">
    <citation type="submission" date="2016-10" db="EMBL/GenBank/DDBJ databases">
        <title>The genome sequence of Colletotrichum fioriniae PJ7.</title>
        <authorList>
            <person name="Baroncelli R."/>
        </authorList>
    </citation>
    <scope>NUCLEOTIDE SEQUENCE [LARGE SCALE GENOMIC DNA]</scope>
    <source>
        <strain evidence="2">Col 31</strain>
    </source>
</reference>
<dbReference type="AlphaFoldDB" id="A0AAI9U2R1"/>
<keyword evidence="3" id="KW-1185">Reference proteome</keyword>
<name>A0AAI9U2R1_9PEZI</name>
<evidence type="ECO:0000313" key="3">
    <source>
        <dbReference type="Proteomes" id="UP001239795"/>
    </source>
</evidence>
<evidence type="ECO:0000313" key="2">
    <source>
        <dbReference type="EMBL" id="KAK1450581.1"/>
    </source>
</evidence>
<dbReference type="EMBL" id="MLGG01000057">
    <property type="protein sequence ID" value="KAK1450581.1"/>
    <property type="molecule type" value="Genomic_DNA"/>
</dbReference>
<feature type="region of interest" description="Disordered" evidence="1">
    <location>
        <begin position="102"/>
        <end position="153"/>
    </location>
</feature>
<evidence type="ECO:0000256" key="1">
    <source>
        <dbReference type="SAM" id="MobiDB-lite"/>
    </source>
</evidence>
<gene>
    <name evidence="2" type="ORF">CMEL01_07917</name>
</gene>
<accession>A0AAI9U2R1</accession>